<accession>A0A0H3WR25</accession>
<proteinExistence type="predicted"/>
<keyword evidence="1" id="KW-1133">Transmembrane helix</keyword>
<dbReference type="KEGG" id="pfg:AB870_01010"/>
<evidence type="ECO:0000313" key="3">
    <source>
        <dbReference type="Proteomes" id="UP000035651"/>
    </source>
</evidence>
<keyword evidence="1" id="KW-0472">Membrane</keyword>
<organism evidence="2 3">
    <name type="scientific">Pandoraea faecigallinarum</name>
    <dbReference type="NCBI Taxonomy" id="656179"/>
    <lineage>
        <taxon>Bacteria</taxon>
        <taxon>Pseudomonadati</taxon>
        <taxon>Pseudomonadota</taxon>
        <taxon>Betaproteobacteria</taxon>
        <taxon>Burkholderiales</taxon>
        <taxon>Burkholderiaceae</taxon>
        <taxon>Pandoraea</taxon>
    </lineage>
</organism>
<feature type="transmembrane region" description="Helical" evidence="1">
    <location>
        <begin position="229"/>
        <end position="256"/>
    </location>
</feature>
<feature type="transmembrane region" description="Helical" evidence="1">
    <location>
        <begin position="26"/>
        <end position="45"/>
    </location>
</feature>
<evidence type="ECO:0008006" key="4">
    <source>
        <dbReference type="Google" id="ProtNLM"/>
    </source>
</evidence>
<protein>
    <recommendedName>
        <fullName evidence="4">Glycerophosphoryl diester phosphodiesterase membrane domain-containing protein</fullName>
    </recommendedName>
</protein>
<gene>
    <name evidence="2" type="ORF">AB870_01010</name>
</gene>
<feature type="transmembrane region" description="Helical" evidence="1">
    <location>
        <begin position="110"/>
        <end position="135"/>
    </location>
</feature>
<reference evidence="2" key="1">
    <citation type="submission" date="2016-06" db="EMBL/GenBank/DDBJ databases">
        <title>Complete Genome Sequence of Pandoraea faecigallinarum DSM-23572.</title>
        <authorList>
            <person name="Yong D."/>
            <person name="Ee R."/>
            <person name="Lim Y.-L."/>
            <person name="Yin W.-F."/>
            <person name="Chan K.-G."/>
        </authorList>
    </citation>
    <scope>NUCLEOTIDE SEQUENCE</scope>
    <source>
        <strain evidence="2">DSM 23572</strain>
    </source>
</reference>
<dbReference type="EMBL" id="CP011807">
    <property type="protein sequence ID" value="AKM29013.1"/>
    <property type="molecule type" value="Genomic_DNA"/>
</dbReference>
<dbReference type="OrthoDB" id="9006712at2"/>
<feature type="transmembrane region" description="Helical" evidence="1">
    <location>
        <begin position="192"/>
        <end position="217"/>
    </location>
</feature>
<dbReference type="AlphaFoldDB" id="A0A0H3WR25"/>
<dbReference type="RefSeq" id="WP_047904977.1">
    <property type="nucleotide sequence ID" value="NZ_CP011807.3"/>
</dbReference>
<evidence type="ECO:0000313" key="2">
    <source>
        <dbReference type="EMBL" id="AKM29013.1"/>
    </source>
</evidence>
<dbReference type="Proteomes" id="UP000035651">
    <property type="component" value="Chromosome"/>
</dbReference>
<keyword evidence="3" id="KW-1185">Reference proteome</keyword>
<name>A0A0H3WR25_9BURK</name>
<dbReference type="PATRIC" id="fig|656179.3.peg.218"/>
<keyword evidence="1" id="KW-0812">Transmembrane</keyword>
<evidence type="ECO:0000256" key="1">
    <source>
        <dbReference type="SAM" id="Phobius"/>
    </source>
</evidence>
<feature type="transmembrane region" description="Helical" evidence="1">
    <location>
        <begin position="147"/>
        <end position="171"/>
    </location>
</feature>
<feature type="transmembrane region" description="Helical" evidence="1">
    <location>
        <begin position="65"/>
        <end position="89"/>
    </location>
</feature>
<sequence length="274" mass="29273">MEPITFKQCFKGAWIDGFSALRNRPLLTISIAVVILVTLALGTSVKQLAATAAQTGMSAAYRLELALASMGIGLVNVVAFSILAVHTLRHVILGPDIARATPWYRDVGRYVWASIQIGVGFGVVTAAIMVIAVLALRVSGHGNSSALVLTLLVLLICLVVFVAIRLSLILAQIGAGRSKRWRAAWQDTRGHFWSIFGTGVAIALPVIVGALIVLVVVELLVRMTTSTTVLVLAALILQAVISVVWMAVICAGNGWIYHRYANRLLDLEGAPDDV</sequence>